<dbReference type="GO" id="GO:0016747">
    <property type="term" value="F:acyltransferase activity, transferring groups other than amino-acyl groups"/>
    <property type="evidence" value="ECO:0007669"/>
    <property type="project" value="InterPro"/>
</dbReference>
<reference evidence="2 3" key="1">
    <citation type="submission" date="2016-10" db="EMBL/GenBank/DDBJ databases">
        <authorList>
            <person name="de Groot N.N."/>
        </authorList>
    </citation>
    <scope>NUCLEOTIDE SEQUENCE [LARGE SCALE GENOMIC DNA]</scope>
    <source>
        <strain evidence="2 3">CGMCC 4.3510</strain>
    </source>
</reference>
<name>A0A1I2DLR4_9ACTN</name>
<dbReference type="PANTHER" id="PTHR43328:SF1">
    <property type="entry name" value="N-ACETYLTRANSFERASE DOMAIN-CONTAINING PROTEIN"/>
    <property type="match status" value="1"/>
</dbReference>
<dbReference type="InterPro" id="IPR000182">
    <property type="entry name" value="GNAT_dom"/>
</dbReference>
<dbReference type="PANTHER" id="PTHR43328">
    <property type="entry name" value="ACETYLTRANSFERASE-RELATED"/>
    <property type="match status" value="1"/>
</dbReference>
<dbReference type="RefSeq" id="WP_093713295.1">
    <property type="nucleotide sequence ID" value="NZ_FONG01000005.1"/>
</dbReference>
<keyword evidence="3" id="KW-1185">Reference proteome</keyword>
<dbReference type="Pfam" id="PF13302">
    <property type="entry name" value="Acetyltransf_3"/>
    <property type="match status" value="1"/>
</dbReference>
<evidence type="ECO:0000313" key="2">
    <source>
        <dbReference type="EMBL" id="SFE81602.1"/>
    </source>
</evidence>
<proteinExistence type="predicted"/>
<dbReference type="EMBL" id="FONG01000005">
    <property type="protein sequence ID" value="SFE81602.1"/>
    <property type="molecule type" value="Genomic_DNA"/>
</dbReference>
<protein>
    <submittedName>
        <fullName evidence="2">Protein N-acetyltransferase, RimJ/RimL family</fullName>
    </submittedName>
</protein>
<keyword evidence="2" id="KW-0808">Transferase</keyword>
<dbReference type="STRING" id="380248.SAMN05216251_105298"/>
<dbReference type="Proteomes" id="UP000199323">
    <property type="component" value="Unassembled WGS sequence"/>
</dbReference>
<gene>
    <name evidence="2" type="ORF">SAMN05216251_105298</name>
</gene>
<dbReference type="PROSITE" id="PS51186">
    <property type="entry name" value="GNAT"/>
    <property type="match status" value="1"/>
</dbReference>
<dbReference type="OrthoDB" id="9801656at2"/>
<dbReference type="SUPFAM" id="SSF55729">
    <property type="entry name" value="Acyl-CoA N-acyltransferases (Nat)"/>
    <property type="match status" value="1"/>
</dbReference>
<organism evidence="2 3">
    <name type="scientific">Actinacidiphila alni</name>
    <dbReference type="NCBI Taxonomy" id="380248"/>
    <lineage>
        <taxon>Bacteria</taxon>
        <taxon>Bacillati</taxon>
        <taxon>Actinomycetota</taxon>
        <taxon>Actinomycetes</taxon>
        <taxon>Kitasatosporales</taxon>
        <taxon>Streptomycetaceae</taxon>
        <taxon>Actinacidiphila</taxon>
    </lineage>
</organism>
<dbReference type="Gene3D" id="3.40.630.30">
    <property type="match status" value="1"/>
</dbReference>
<sequence>MDVILREIRDSDLPVFFAHGQDPESVRMAAFTHEDPADRAAFDAHWARIRALPDVLNRTVVPAASPDEILGHVAVYGPPDEREVTYWIGRPYWGRGAATAALRALLLLAPERPVYARAASDNAGSLRVLQKCGFVVTGTDRGYAAGRGEEIEETLLTLKA</sequence>
<evidence type="ECO:0000313" key="3">
    <source>
        <dbReference type="Proteomes" id="UP000199323"/>
    </source>
</evidence>
<feature type="domain" description="N-acetyltransferase" evidence="1">
    <location>
        <begin position="3"/>
        <end position="160"/>
    </location>
</feature>
<dbReference type="AlphaFoldDB" id="A0A1I2DLR4"/>
<dbReference type="InterPro" id="IPR016181">
    <property type="entry name" value="Acyl_CoA_acyltransferase"/>
</dbReference>
<accession>A0A1I2DLR4</accession>
<evidence type="ECO:0000259" key="1">
    <source>
        <dbReference type="PROSITE" id="PS51186"/>
    </source>
</evidence>